<dbReference type="SUPFAM" id="SSF56059">
    <property type="entry name" value="Glutathione synthetase ATP-binding domain-like"/>
    <property type="match status" value="1"/>
</dbReference>
<gene>
    <name evidence="2" type="ORF">CYJ19_09740</name>
</gene>
<proteinExistence type="predicted"/>
<dbReference type="Pfam" id="PF02955">
    <property type="entry name" value="GSH-S_ATP"/>
    <property type="match status" value="1"/>
</dbReference>
<comment type="caution">
    <text evidence="2">The sequence shown here is derived from an EMBL/GenBank/DDBJ whole genome shotgun (WGS) entry which is preliminary data.</text>
</comment>
<feature type="domain" description="Prokaryotic glutathione synthetase ATP-binding" evidence="1">
    <location>
        <begin position="117"/>
        <end position="241"/>
    </location>
</feature>
<evidence type="ECO:0000313" key="3">
    <source>
        <dbReference type="Proteomes" id="UP000235122"/>
    </source>
</evidence>
<dbReference type="Gene3D" id="3.30.470.20">
    <property type="entry name" value="ATP-grasp fold, B domain"/>
    <property type="match status" value="1"/>
</dbReference>
<accession>A0A2I1IK37</accession>
<evidence type="ECO:0000259" key="1">
    <source>
        <dbReference type="Pfam" id="PF02955"/>
    </source>
</evidence>
<evidence type="ECO:0000313" key="2">
    <source>
        <dbReference type="EMBL" id="PKY71498.1"/>
    </source>
</evidence>
<keyword evidence="3" id="KW-1185">Reference proteome</keyword>
<dbReference type="PANTHER" id="PTHR39217:SF1">
    <property type="entry name" value="GLUTATHIONE SYNTHETASE"/>
    <property type="match status" value="1"/>
</dbReference>
<dbReference type="Proteomes" id="UP000235122">
    <property type="component" value="Unassembled WGS sequence"/>
</dbReference>
<name>A0A2I1IK37_9ACTO</name>
<sequence length="304" mass="34824">MSKPRLNLVTCAEFPNLQSDDEGLLDALSDRGLDPHVVRWDDKSVDWSDSAAQVTRSVRDYPHRRKEYLQWAHSVPRLLNHADIQEWNSDKHYLQELQKLGLKVVPTTWIEPDRGLSKHQVHSRFPASGDFVVKPAVSSGGRDMGRYTANTVSHRQKALAQAMDLLASGETVMVQRYIDEVDEHGEMSLVYINGLMSHAVKKRAMLHPAETREDEIYDEVILSQAGTEREWRWGEEIRRALHAYVRSRMGRDEQFLFNRIDIIEDGKGGYYVMEVSLVDALLYLKDTEGALDTFADGIAVRAFW</sequence>
<reference evidence="2 3" key="1">
    <citation type="submission" date="2017-12" db="EMBL/GenBank/DDBJ databases">
        <title>Phylogenetic diversity of female urinary microbiome.</title>
        <authorList>
            <person name="Thomas-White K."/>
            <person name="Wolfe A.J."/>
        </authorList>
    </citation>
    <scope>NUCLEOTIDE SEQUENCE [LARGE SCALE GENOMIC DNA]</scope>
    <source>
        <strain evidence="2 3">UMB0402</strain>
    </source>
</reference>
<dbReference type="EMBL" id="PKKO01000006">
    <property type="protein sequence ID" value="PKY71498.1"/>
    <property type="molecule type" value="Genomic_DNA"/>
</dbReference>
<organism evidence="2 3">
    <name type="scientific">Winkia neuii</name>
    <dbReference type="NCBI Taxonomy" id="33007"/>
    <lineage>
        <taxon>Bacteria</taxon>
        <taxon>Bacillati</taxon>
        <taxon>Actinomycetota</taxon>
        <taxon>Actinomycetes</taxon>
        <taxon>Actinomycetales</taxon>
        <taxon>Actinomycetaceae</taxon>
        <taxon>Winkia</taxon>
    </lineage>
</organism>
<dbReference type="PANTHER" id="PTHR39217">
    <property type="match status" value="1"/>
</dbReference>
<dbReference type="Gene3D" id="3.30.1490.20">
    <property type="entry name" value="ATP-grasp fold, A domain"/>
    <property type="match status" value="1"/>
</dbReference>
<dbReference type="InterPro" id="IPR053191">
    <property type="entry name" value="DcsG_Biosynth_Enzyme"/>
</dbReference>
<protein>
    <submittedName>
        <fullName evidence="2">Glutathione synthetase</fullName>
    </submittedName>
</protein>
<dbReference type="GO" id="GO:0005524">
    <property type="term" value="F:ATP binding"/>
    <property type="evidence" value="ECO:0007669"/>
    <property type="project" value="InterPro"/>
</dbReference>
<dbReference type="AlphaFoldDB" id="A0A2I1IK37"/>
<dbReference type="GO" id="GO:0004363">
    <property type="term" value="F:glutathione synthase activity"/>
    <property type="evidence" value="ECO:0007669"/>
    <property type="project" value="InterPro"/>
</dbReference>
<dbReference type="GeneID" id="35866400"/>
<dbReference type="STRING" id="33007.HMPREF3198_01773"/>
<dbReference type="RefSeq" id="WP_024332262.1">
    <property type="nucleotide sequence ID" value="NZ_JASOXK010000004.1"/>
</dbReference>
<dbReference type="InterPro" id="IPR013815">
    <property type="entry name" value="ATP_grasp_subdomain_1"/>
</dbReference>
<dbReference type="InterPro" id="IPR004218">
    <property type="entry name" value="GSHS_ATP-bd"/>
</dbReference>